<dbReference type="InterPro" id="IPR011037">
    <property type="entry name" value="Pyrv_Knase-like_insert_dom_sf"/>
</dbReference>
<dbReference type="InterPro" id="IPR005302">
    <property type="entry name" value="MoCF_Sase_C"/>
</dbReference>
<organism evidence="2 3">
    <name type="scientific">Paraburkholderia kururiensis</name>
    <dbReference type="NCBI Taxonomy" id="984307"/>
    <lineage>
        <taxon>Bacteria</taxon>
        <taxon>Pseudomonadati</taxon>
        <taxon>Pseudomonadota</taxon>
        <taxon>Betaproteobacteria</taxon>
        <taxon>Burkholderiales</taxon>
        <taxon>Burkholderiaceae</taxon>
        <taxon>Paraburkholderia</taxon>
    </lineage>
</organism>
<evidence type="ECO:0000259" key="1">
    <source>
        <dbReference type="PROSITE" id="PS51340"/>
    </source>
</evidence>
<keyword evidence="3" id="KW-1185">Reference proteome</keyword>
<accession>A0ABZ0WPG6</accession>
<dbReference type="Pfam" id="PF03473">
    <property type="entry name" value="MOSC"/>
    <property type="match status" value="1"/>
</dbReference>
<evidence type="ECO:0000313" key="3">
    <source>
        <dbReference type="Proteomes" id="UP001325479"/>
    </source>
</evidence>
<name>A0ABZ0WPG6_9BURK</name>
<dbReference type="EMBL" id="CP139965">
    <property type="protein sequence ID" value="WQD79283.1"/>
    <property type="molecule type" value="Genomic_DNA"/>
</dbReference>
<dbReference type="Proteomes" id="UP001325479">
    <property type="component" value="Chromosome"/>
</dbReference>
<dbReference type="SUPFAM" id="SSF50800">
    <property type="entry name" value="PK beta-barrel domain-like"/>
    <property type="match status" value="1"/>
</dbReference>
<sequence>MPIISELFVYPIKSCAGVALSRARLGETGFDYDRSWMLVDAAGVMLTQRVHPRLALVKPVFGDGVLTISAPDRAPLMTPLSAANLADDLAGAPTVAATVWKDTVEALDTGAETAAWFSDFLGFPVRLVRFAPSARREVSRKWTGEFVSTTQFADGYPLLVLGQASLDDLNARLATRGAPPVPVNRFRPNVVVSGLDPYEEDYVERLEIDASGTTVDVRLVKLCTRCPMPTIDQQTGAPDPAWPHEPLDTMQAYRANPRFDGALTFGNNGIVVAGAGTWLEVGMTVNAELGFDA</sequence>
<reference evidence="2 3" key="1">
    <citation type="submission" date="2023-12" db="EMBL/GenBank/DDBJ databases">
        <title>Genome sequencing and assembly of bacterial species from a model synthetic community.</title>
        <authorList>
            <person name="Hogle S.L."/>
        </authorList>
    </citation>
    <scope>NUCLEOTIDE SEQUENCE [LARGE SCALE GENOMIC DNA]</scope>
    <source>
        <strain evidence="2 3">HAMBI 2494</strain>
    </source>
</reference>
<dbReference type="Pfam" id="PF03476">
    <property type="entry name" value="MOSC_N"/>
    <property type="match status" value="1"/>
</dbReference>
<dbReference type="PANTHER" id="PTHR14237">
    <property type="entry name" value="MOLYBDOPTERIN COFACTOR SULFURASE MOSC"/>
    <property type="match status" value="1"/>
</dbReference>
<dbReference type="PROSITE" id="PS51340">
    <property type="entry name" value="MOSC"/>
    <property type="match status" value="1"/>
</dbReference>
<dbReference type="InterPro" id="IPR005303">
    <property type="entry name" value="MOCOS_middle"/>
</dbReference>
<evidence type="ECO:0000313" key="2">
    <source>
        <dbReference type="EMBL" id="WQD79283.1"/>
    </source>
</evidence>
<gene>
    <name evidence="2" type="ORF">U0042_06150</name>
</gene>
<proteinExistence type="predicted"/>
<dbReference type="RefSeq" id="WP_114811693.1">
    <property type="nucleotide sequence ID" value="NZ_CP139965.1"/>
</dbReference>
<dbReference type="SUPFAM" id="SSF141673">
    <property type="entry name" value="MOSC N-terminal domain-like"/>
    <property type="match status" value="1"/>
</dbReference>
<dbReference type="PANTHER" id="PTHR14237:SF19">
    <property type="entry name" value="MITOCHONDRIAL AMIDOXIME REDUCING COMPONENT 1"/>
    <property type="match status" value="1"/>
</dbReference>
<feature type="domain" description="MOSC" evidence="1">
    <location>
        <begin position="125"/>
        <end position="288"/>
    </location>
</feature>
<protein>
    <submittedName>
        <fullName evidence="2">MOSC N-terminal beta barrel domain-containing protein</fullName>
    </submittedName>
</protein>